<feature type="domain" description="RanBD1" evidence="2">
    <location>
        <begin position="50"/>
        <end position="184"/>
    </location>
</feature>
<name>A0ABM1BA81_LIMPO</name>
<feature type="region of interest" description="Disordered" evidence="1">
    <location>
        <begin position="190"/>
        <end position="254"/>
    </location>
</feature>
<accession>A0ABM1BA81</accession>
<dbReference type="Gene3D" id="2.30.29.30">
    <property type="entry name" value="Pleckstrin-homology domain (PH domain)/Phosphotyrosine-binding domain (PTB)"/>
    <property type="match status" value="1"/>
</dbReference>
<sequence>MSEQETVTTTDALPTNDGPVDKATITVATSPARKNSEEKDEDIPASPDIHFEPVVKLPLVAVKTLEEEEEEIIKIRAKLFRYDSKEQPAEWKERGTGDVKILKSKFNGSCRILMRRDKTMKICANHYIQPYMALKPNCGSDRAWVWSTPADFADEEAKPELLAIRFANAENAQKFKTAFEEARKWTIDHLVSDEDEESDEKDEEQSAENGEADEVTEKFDELKVEENTVRPGQQTSTTERSNCTSEGPAEEQKR</sequence>
<dbReference type="InterPro" id="IPR045256">
    <property type="entry name" value="RanBP1_RanBD"/>
</dbReference>
<evidence type="ECO:0000313" key="3">
    <source>
        <dbReference type="Proteomes" id="UP000694941"/>
    </source>
</evidence>
<proteinExistence type="predicted"/>
<dbReference type="Pfam" id="PF00638">
    <property type="entry name" value="Ran_BP1"/>
    <property type="match status" value="1"/>
</dbReference>
<gene>
    <name evidence="4" type="primary">LOC106462556</name>
</gene>
<dbReference type="PANTHER" id="PTHR23138">
    <property type="entry name" value="RAN BINDING PROTEIN"/>
    <property type="match status" value="1"/>
</dbReference>
<feature type="compositionally biased region" description="Acidic residues" evidence="1">
    <location>
        <begin position="193"/>
        <end position="214"/>
    </location>
</feature>
<evidence type="ECO:0000259" key="2">
    <source>
        <dbReference type="PROSITE" id="PS50196"/>
    </source>
</evidence>
<dbReference type="PANTHER" id="PTHR23138:SF94">
    <property type="entry name" value="RAN BINDING PROTEIN 1"/>
    <property type="match status" value="1"/>
</dbReference>
<dbReference type="InterPro" id="IPR000156">
    <property type="entry name" value="Ran_bind_dom"/>
</dbReference>
<evidence type="ECO:0000313" key="4">
    <source>
        <dbReference type="RefSeq" id="XP_013777946.1"/>
    </source>
</evidence>
<dbReference type="PROSITE" id="PS50196">
    <property type="entry name" value="RANBD1"/>
    <property type="match status" value="1"/>
</dbReference>
<feature type="compositionally biased region" description="Basic and acidic residues" evidence="1">
    <location>
        <begin position="215"/>
        <end position="228"/>
    </location>
</feature>
<dbReference type="GeneID" id="106462556"/>
<evidence type="ECO:0000256" key="1">
    <source>
        <dbReference type="SAM" id="MobiDB-lite"/>
    </source>
</evidence>
<keyword evidence="3" id="KW-1185">Reference proteome</keyword>
<dbReference type="RefSeq" id="XP_013777946.1">
    <property type="nucleotide sequence ID" value="XM_013922492.1"/>
</dbReference>
<organism evidence="3 4">
    <name type="scientific">Limulus polyphemus</name>
    <name type="common">Atlantic horseshoe crab</name>
    <dbReference type="NCBI Taxonomy" id="6850"/>
    <lineage>
        <taxon>Eukaryota</taxon>
        <taxon>Metazoa</taxon>
        <taxon>Ecdysozoa</taxon>
        <taxon>Arthropoda</taxon>
        <taxon>Chelicerata</taxon>
        <taxon>Merostomata</taxon>
        <taxon>Xiphosura</taxon>
        <taxon>Limulidae</taxon>
        <taxon>Limulus</taxon>
    </lineage>
</organism>
<dbReference type="InterPro" id="IPR045255">
    <property type="entry name" value="RanBP1-like"/>
</dbReference>
<dbReference type="SMART" id="SM00160">
    <property type="entry name" value="RanBD"/>
    <property type="match status" value="1"/>
</dbReference>
<protein>
    <submittedName>
        <fullName evidence="4">Ran-specific GTPase-activating protein-like</fullName>
    </submittedName>
</protein>
<dbReference type="InterPro" id="IPR011993">
    <property type="entry name" value="PH-like_dom_sf"/>
</dbReference>
<dbReference type="CDD" id="cd13179">
    <property type="entry name" value="RanBD_RanBP1"/>
    <property type="match status" value="1"/>
</dbReference>
<feature type="compositionally biased region" description="Polar residues" evidence="1">
    <location>
        <begin position="1"/>
        <end position="13"/>
    </location>
</feature>
<dbReference type="Proteomes" id="UP000694941">
    <property type="component" value="Unplaced"/>
</dbReference>
<dbReference type="SUPFAM" id="SSF50729">
    <property type="entry name" value="PH domain-like"/>
    <property type="match status" value="1"/>
</dbReference>
<reference evidence="4" key="1">
    <citation type="submission" date="2025-08" db="UniProtKB">
        <authorList>
            <consortium name="RefSeq"/>
        </authorList>
    </citation>
    <scope>IDENTIFICATION</scope>
    <source>
        <tissue evidence="4">Muscle</tissue>
    </source>
</reference>
<feature type="compositionally biased region" description="Polar residues" evidence="1">
    <location>
        <begin position="230"/>
        <end position="245"/>
    </location>
</feature>
<feature type="region of interest" description="Disordered" evidence="1">
    <location>
        <begin position="1"/>
        <end position="47"/>
    </location>
</feature>